<protein>
    <submittedName>
        <fullName evidence="2">Uncharacterized protein</fullName>
    </submittedName>
</protein>
<evidence type="ECO:0000313" key="2">
    <source>
        <dbReference type="EMBL" id="KAL0101437.1"/>
    </source>
</evidence>
<gene>
    <name evidence="2" type="ORF">PUN28_018933</name>
</gene>
<sequence length="189" mass="22002">MWSALLKSFFFLCILKSFVIVVGNAYPTDSSDIKLARDNNIMTPISDTTTVTPYTCVYIPSNLDFCNFGSFKESKENPWNPEHKLAENKKRKVLESNKIYFTSRPSMRVPKSKKFQRQPVVKTIIYEIQRCAPSRLPFVLPWCTEEDLSDKKSEIRRLYPFMIDGFSKATYVFPTYDLFKQTRMVSKSA</sequence>
<feature type="chain" id="PRO_5043374207" evidence="1">
    <location>
        <begin position="26"/>
        <end position="189"/>
    </location>
</feature>
<dbReference type="Proteomes" id="UP001430953">
    <property type="component" value="Unassembled WGS sequence"/>
</dbReference>
<feature type="signal peptide" evidence="1">
    <location>
        <begin position="1"/>
        <end position="25"/>
    </location>
</feature>
<organism evidence="2 3">
    <name type="scientific">Cardiocondyla obscurior</name>
    <dbReference type="NCBI Taxonomy" id="286306"/>
    <lineage>
        <taxon>Eukaryota</taxon>
        <taxon>Metazoa</taxon>
        <taxon>Ecdysozoa</taxon>
        <taxon>Arthropoda</taxon>
        <taxon>Hexapoda</taxon>
        <taxon>Insecta</taxon>
        <taxon>Pterygota</taxon>
        <taxon>Neoptera</taxon>
        <taxon>Endopterygota</taxon>
        <taxon>Hymenoptera</taxon>
        <taxon>Apocrita</taxon>
        <taxon>Aculeata</taxon>
        <taxon>Formicoidea</taxon>
        <taxon>Formicidae</taxon>
        <taxon>Myrmicinae</taxon>
        <taxon>Cardiocondyla</taxon>
    </lineage>
</organism>
<evidence type="ECO:0000256" key="1">
    <source>
        <dbReference type="SAM" id="SignalP"/>
    </source>
</evidence>
<reference evidence="2 3" key="1">
    <citation type="submission" date="2023-03" db="EMBL/GenBank/DDBJ databases">
        <title>High recombination rates correlate with genetic variation in Cardiocondyla obscurior ants.</title>
        <authorList>
            <person name="Errbii M."/>
        </authorList>
    </citation>
    <scope>NUCLEOTIDE SEQUENCE [LARGE SCALE GENOMIC DNA]</scope>
    <source>
        <strain evidence="2">Alpha-2009</strain>
        <tissue evidence="2">Whole body</tissue>
    </source>
</reference>
<keyword evidence="3" id="KW-1185">Reference proteome</keyword>
<evidence type="ECO:0000313" key="3">
    <source>
        <dbReference type="Proteomes" id="UP001430953"/>
    </source>
</evidence>
<keyword evidence="1" id="KW-0732">Signal</keyword>
<dbReference type="EMBL" id="JADYXP020000024">
    <property type="protein sequence ID" value="KAL0101437.1"/>
    <property type="molecule type" value="Genomic_DNA"/>
</dbReference>
<dbReference type="AlphaFoldDB" id="A0AAW2EI34"/>
<proteinExistence type="predicted"/>
<comment type="caution">
    <text evidence="2">The sequence shown here is derived from an EMBL/GenBank/DDBJ whole genome shotgun (WGS) entry which is preliminary data.</text>
</comment>
<accession>A0AAW2EI34</accession>
<name>A0AAW2EI34_9HYME</name>